<organism evidence="1 2">
    <name type="scientific">Cronartium quercuum f. sp. fusiforme G11</name>
    <dbReference type="NCBI Taxonomy" id="708437"/>
    <lineage>
        <taxon>Eukaryota</taxon>
        <taxon>Fungi</taxon>
        <taxon>Dikarya</taxon>
        <taxon>Basidiomycota</taxon>
        <taxon>Pucciniomycotina</taxon>
        <taxon>Pucciniomycetes</taxon>
        <taxon>Pucciniales</taxon>
        <taxon>Coleosporiaceae</taxon>
        <taxon>Cronartium</taxon>
    </lineage>
</organism>
<evidence type="ECO:0000313" key="1">
    <source>
        <dbReference type="EMBL" id="KAG0144230.1"/>
    </source>
</evidence>
<protein>
    <recommendedName>
        <fullName evidence="3">BTB domain-containing protein</fullName>
    </recommendedName>
</protein>
<comment type="caution">
    <text evidence="1">The sequence shown here is derived from an EMBL/GenBank/DDBJ whole genome shotgun (WGS) entry which is preliminary data.</text>
</comment>
<accession>A0A9P6NIG1</accession>
<dbReference type="Gene3D" id="3.30.710.10">
    <property type="entry name" value="Potassium Channel Kv1.1, Chain A"/>
    <property type="match status" value="1"/>
</dbReference>
<dbReference type="EMBL" id="MU167300">
    <property type="protein sequence ID" value="KAG0144230.1"/>
    <property type="molecule type" value="Genomic_DNA"/>
</dbReference>
<keyword evidence="2" id="KW-1185">Reference proteome</keyword>
<evidence type="ECO:0000313" key="2">
    <source>
        <dbReference type="Proteomes" id="UP000886653"/>
    </source>
</evidence>
<proteinExistence type="predicted"/>
<reference evidence="1" key="1">
    <citation type="submission" date="2013-11" db="EMBL/GenBank/DDBJ databases">
        <title>Genome sequence of the fusiform rust pathogen reveals effectors for host alternation and coevolution with pine.</title>
        <authorList>
            <consortium name="DOE Joint Genome Institute"/>
            <person name="Smith K."/>
            <person name="Pendleton A."/>
            <person name="Kubisiak T."/>
            <person name="Anderson C."/>
            <person name="Salamov A."/>
            <person name="Aerts A."/>
            <person name="Riley R."/>
            <person name="Clum A."/>
            <person name="Lindquist E."/>
            <person name="Ence D."/>
            <person name="Campbell M."/>
            <person name="Kronenberg Z."/>
            <person name="Feau N."/>
            <person name="Dhillon B."/>
            <person name="Hamelin R."/>
            <person name="Burleigh J."/>
            <person name="Smith J."/>
            <person name="Yandell M."/>
            <person name="Nelson C."/>
            <person name="Grigoriev I."/>
            <person name="Davis J."/>
        </authorList>
    </citation>
    <scope>NUCLEOTIDE SEQUENCE</scope>
    <source>
        <strain evidence="1">G11</strain>
    </source>
</reference>
<dbReference type="AlphaFoldDB" id="A0A9P6NIG1"/>
<dbReference type="OrthoDB" id="2505205at2759"/>
<dbReference type="InterPro" id="IPR011333">
    <property type="entry name" value="SKP1/BTB/POZ_sf"/>
</dbReference>
<sequence>MSFMNTRTGKVCLRTSSSCHRNRKECTAAALTTAIKLGAHRASTVDTILLQDSHPATKSYTMLTAFDHALTDQSQSRLIAQATKLSSIQSDSSRPFSQKLSYYYHPLFPCFSSTADVVLASVETPSCYFAVESSQIFSRRPESFGSGGPFKPIGFHHSRPIFRLQEPKSVIELILQCMVGDCLPDFSKVPFSDIVEALEIASDKYHLAHMEKICLLALGAYCQEKPIHVFVLASHYSCDWLARAASQYTISCNLDDDELKDILMVETYQALAELQRSRVESALRLVRRLHFKPSHPTNCGSPLTSTTSCSHYSCTTRHKFVASQFMSKARSRLIKRITRPDVNMRSLLSFEILRPAIRALTCESCIEELLTLCEDVSSKWDRVPKHIP</sequence>
<name>A0A9P6NIG1_9BASI</name>
<gene>
    <name evidence="1" type="ORF">CROQUDRAFT_660299</name>
</gene>
<evidence type="ECO:0008006" key="3">
    <source>
        <dbReference type="Google" id="ProtNLM"/>
    </source>
</evidence>
<dbReference type="Proteomes" id="UP000886653">
    <property type="component" value="Unassembled WGS sequence"/>
</dbReference>